<comment type="function">
    <text evidence="6">Catalyzes the 2'-O-methylation of the ribose of cytidine 1402 (C1402) in 16S rRNA.</text>
</comment>
<dbReference type="STRING" id="1798470.A3D55_00640"/>
<dbReference type="GO" id="GO:0070677">
    <property type="term" value="F:rRNA (cytosine-2'-O-)-methyltransferase activity"/>
    <property type="evidence" value="ECO:0007669"/>
    <property type="project" value="UniProtKB-UniRule"/>
</dbReference>
<reference evidence="8 9" key="1">
    <citation type="journal article" date="2016" name="Nat. Commun.">
        <title>Thousands of microbial genomes shed light on interconnected biogeochemical processes in an aquifer system.</title>
        <authorList>
            <person name="Anantharaman K."/>
            <person name="Brown C.T."/>
            <person name="Hug L.A."/>
            <person name="Sharon I."/>
            <person name="Castelle C.J."/>
            <person name="Probst A.J."/>
            <person name="Thomas B.C."/>
            <person name="Singh A."/>
            <person name="Wilkins M.J."/>
            <person name="Karaoz U."/>
            <person name="Brodie E.L."/>
            <person name="Williams K.H."/>
            <person name="Hubbard S.S."/>
            <person name="Banfield J.F."/>
        </authorList>
    </citation>
    <scope>NUCLEOTIDE SEQUENCE [LARGE SCALE GENOMIC DNA]</scope>
</reference>
<dbReference type="Pfam" id="PF00590">
    <property type="entry name" value="TP_methylase"/>
    <property type="match status" value="1"/>
</dbReference>
<accession>A0A1F6BMK9</accession>
<evidence type="ECO:0000313" key="8">
    <source>
        <dbReference type="EMBL" id="OGG38164.1"/>
    </source>
</evidence>
<comment type="subcellular location">
    <subcellularLocation>
        <location evidence="6">Cytoplasm</location>
    </subcellularLocation>
</comment>
<dbReference type="Gene3D" id="3.30.950.10">
    <property type="entry name" value="Methyltransferase, Cobalt-precorrin-4 Transmethylase, Domain 2"/>
    <property type="match status" value="1"/>
</dbReference>
<protein>
    <recommendedName>
        <fullName evidence="6">Ribosomal RNA small subunit methyltransferase I</fullName>
        <ecNumber evidence="6">2.1.1.198</ecNumber>
    </recommendedName>
    <alternativeName>
        <fullName evidence="6">16S rRNA 2'-O-ribose C1402 methyltransferase</fullName>
    </alternativeName>
    <alternativeName>
        <fullName evidence="6">rRNA (cytidine-2'-O-)-methyltransferase RsmI</fullName>
    </alternativeName>
</protein>
<dbReference type="InterPro" id="IPR014777">
    <property type="entry name" value="4pyrrole_Mease_sub1"/>
</dbReference>
<evidence type="ECO:0000313" key="9">
    <source>
        <dbReference type="Proteomes" id="UP000178825"/>
    </source>
</evidence>
<sequence>MKMGIIYVVATPIGNLKDITLRALDILKSVDVILAEDTRVVKKLLSRYEIRKPVWRCDANTELETAEKVLSEIKEGKSFALVSDAGTPAVSDPGARLVRRMCEAGASLVPIPGASAITAILSVAGISADSFTFLGYPPHKKGRETFFKNIGNISARPLVFYESPYRIKKTIGEIGKNLGENAEIVIGRELTKIHEEIFRGTVGEATGHFTGERERGEFVVIIK</sequence>
<dbReference type="InterPro" id="IPR014776">
    <property type="entry name" value="4pyrrole_Mease_sub2"/>
</dbReference>
<feature type="domain" description="Tetrapyrrole methylase" evidence="7">
    <location>
        <begin position="6"/>
        <end position="205"/>
    </location>
</feature>
<comment type="caution">
    <text evidence="8">The sequence shown here is derived from an EMBL/GenBank/DDBJ whole genome shotgun (WGS) entry which is preliminary data.</text>
</comment>
<dbReference type="PANTHER" id="PTHR46111">
    <property type="entry name" value="RIBOSOMAL RNA SMALL SUBUNIT METHYLTRANSFERASE I"/>
    <property type="match status" value="1"/>
</dbReference>
<keyword evidence="1 6" id="KW-0963">Cytoplasm</keyword>
<dbReference type="InterPro" id="IPR000878">
    <property type="entry name" value="4pyrrol_Mease"/>
</dbReference>
<keyword evidence="4 6" id="KW-0808">Transferase</keyword>
<dbReference type="FunFam" id="3.40.1010.10:FF:000007">
    <property type="entry name" value="Ribosomal RNA small subunit methyltransferase I"/>
    <property type="match status" value="1"/>
</dbReference>
<dbReference type="NCBIfam" id="TIGR00096">
    <property type="entry name" value="16S rRNA (cytidine(1402)-2'-O)-methyltransferase"/>
    <property type="match status" value="1"/>
</dbReference>
<dbReference type="HAMAP" id="MF_01877">
    <property type="entry name" value="16SrRNA_methyltr_I"/>
    <property type="match status" value="1"/>
</dbReference>
<keyword evidence="2 6" id="KW-0698">rRNA processing</keyword>
<dbReference type="Proteomes" id="UP000178825">
    <property type="component" value="Unassembled WGS sequence"/>
</dbReference>
<dbReference type="Gene3D" id="3.40.1010.10">
    <property type="entry name" value="Cobalt-precorrin-4 Transmethylase, Domain 1"/>
    <property type="match status" value="1"/>
</dbReference>
<keyword evidence="3 6" id="KW-0489">Methyltransferase</keyword>
<dbReference type="InterPro" id="IPR008189">
    <property type="entry name" value="rRNA_ssu_MeTfrase_I"/>
</dbReference>
<dbReference type="EMBL" id="MFKJ01000031">
    <property type="protein sequence ID" value="OGG38164.1"/>
    <property type="molecule type" value="Genomic_DNA"/>
</dbReference>
<dbReference type="PANTHER" id="PTHR46111:SF1">
    <property type="entry name" value="RIBOSOMAL RNA SMALL SUBUNIT METHYLTRANSFERASE I"/>
    <property type="match status" value="1"/>
</dbReference>
<proteinExistence type="inferred from homology"/>
<dbReference type="AlphaFoldDB" id="A0A1F6BMK9"/>
<evidence type="ECO:0000256" key="5">
    <source>
        <dbReference type="ARBA" id="ARBA00022691"/>
    </source>
</evidence>
<dbReference type="CDD" id="cd11648">
    <property type="entry name" value="RsmI"/>
    <property type="match status" value="1"/>
</dbReference>
<dbReference type="SUPFAM" id="SSF53790">
    <property type="entry name" value="Tetrapyrrole methylase"/>
    <property type="match status" value="1"/>
</dbReference>
<name>A0A1F6BMK9_9BACT</name>
<evidence type="ECO:0000256" key="3">
    <source>
        <dbReference type="ARBA" id="ARBA00022603"/>
    </source>
</evidence>
<gene>
    <name evidence="6" type="primary">rsmI</name>
    <name evidence="8" type="ORF">A3D55_00640</name>
</gene>
<dbReference type="PROSITE" id="PS01296">
    <property type="entry name" value="RSMI"/>
    <property type="match status" value="1"/>
</dbReference>
<evidence type="ECO:0000256" key="1">
    <source>
        <dbReference type="ARBA" id="ARBA00022490"/>
    </source>
</evidence>
<evidence type="ECO:0000256" key="4">
    <source>
        <dbReference type="ARBA" id="ARBA00022679"/>
    </source>
</evidence>
<keyword evidence="5 6" id="KW-0949">S-adenosyl-L-methionine</keyword>
<dbReference type="PIRSF" id="PIRSF005917">
    <property type="entry name" value="MTase_YraL"/>
    <property type="match status" value="1"/>
</dbReference>
<organism evidence="8 9">
    <name type="scientific">Candidatus Jorgensenbacteria bacterium RIFCSPHIGHO2_02_FULL_45_20</name>
    <dbReference type="NCBI Taxonomy" id="1798470"/>
    <lineage>
        <taxon>Bacteria</taxon>
        <taxon>Candidatus Joergenseniibacteriota</taxon>
    </lineage>
</organism>
<evidence type="ECO:0000256" key="6">
    <source>
        <dbReference type="HAMAP-Rule" id="MF_01877"/>
    </source>
</evidence>
<dbReference type="GO" id="GO:0005737">
    <property type="term" value="C:cytoplasm"/>
    <property type="evidence" value="ECO:0007669"/>
    <property type="project" value="UniProtKB-SubCell"/>
</dbReference>
<comment type="similarity">
    <text evidence="6">Belongs to the methyltransferase superfamily. RsmI family.</text>
</comment>
<evidence type="ECO:0000256" key="2">
    <source>
        <dbReference type="ARBA" id="ARBA00022552"/>
    </source>
</evidence>
<dbReference type="InterPro" id="IPR018063">
    <property type="entry name" value="SAM_MeTrfase_RsmI_CS"/>
</dbReference>
<evidence type="ECO:0000259" key="7">
    <source>
        <dbReference type="Pfam" id="PF00590"/>
    </source>
</evidence>
<dbReference type="EC" id="2.1.1.198" evidence="6"/>
<dbReference type="InterPro" id="IPR035996">
    <property type="entry name" value="4pyrrol_Methylase_sf"/>
</dbReference>
<comment type="catalytic activity">
    <reaction evidence="6">
        <text>cytidine(1402) in 16S rRNA + S-adenosyl-L-methionine = 2'-O-methylcytidine(1402) in 16S rRNA + S-adenosyl-L-homocysteine + H(+)</text>
        <dbReference type="Rhea" id="RHEA:42924"/>
        <dbReference type="Rhea" id="RHEA-COMP:10285"/>
        <dbReference type="Rhea" id="RHEA-COMP:10286"/>
        <dbReference type="ChEBI" id="CHEBI:15378"/>
        <dbReference type="ChEBI" id="CHEBI:57856"/>
        <dbReference type="ChEBI" id="CHEBI:59789"/>
        <dbReference type="ChEBI" id="CHEBI:74495"/>
        <dbReference type="ChEBI" id="CHEBI:82748"/>
        <dbReference type="EC" id="2.1.1.198"/>
    </reaction>
</comment>